<dbReference type="GO" id="GO:0000160">
    <property type="term" value="P:phosphorelay signal transduction system"/>
    <property type="evidence" value="ECO:0007669"/>
    <property type="project" value="InterPro"/>
</dbReference>
<evidence type="ECO:0000313" key="5">
    <source>
        <dbReference type="EMBL" id="MBB4764752.1"/>
    </source>
</evidence>
<dbReference type="PROSITE" id="PS50110">
    <property type="entry name" value="RESPONSE_REGULATORY"/>
    <property type="match status" value="1"/>
</dbReference>
<reference evidence="5 6" key="1">
    <citation type="submission" date="2020-08" db="EMBL/GenBank/DDBJ databases">
        <title>Sequencing the genomes of 1000 actinobacteria strains.</title>
        <authorList>
            <person name="Klenk H.-P."/>
        </authorList>
    </citation>
    <scope>NUCLEOTIDE SEQUENCE [LARGE SCALE GENOMIC DNA]</scope>
    <source>
        <strain evidence="5 6">DSM 43149</strain>
    </source>
</reference>
<dbReference type="GO" id="GO:0006355">
    <property type="term" value="P:regulation of DNA-templated transcription"/>
    <property type="evidence" value="ECO:0007669"/>
    <property type="project" value="InterPro"/>
</dbReference>
<accession>A0A7W7MSH4</accession>
<dbReference type="PANTHER" id="PTHR43214:SF42">
    <property type="entry name" value="TRANSCRIPTIONAL REGULATORY PROTEIN DESR"/>
    <property type="match status" value="1"/>
</dbReference>
<protein>
    <submittedName>
        <fullName evidence="5">Two-component system response regulator DesR</fullName>
    </submittedName>
</protein>
<dbReference type="EMBL" id="JACHNH010000001">
    <property type="protein sequence ID" value="MBB4764752.1"/>
    <property type="molecule type" value="Genomic_DNA"/>
</dbReference>
<dbReference type="CDD" id="cd06170">
    <property type="entry name" value="LuxR_C_like"/>
    <property type="match status" value="1"/>
</dbReference>
<feature type="domain" description="Response regulatory" evidence="4">
    <location>
        <begin position="3"/>
        <end position="119"/>
    </location>
</feature>
<dbReference type="Pfam" id="PF00072">
    <property type="entry name" value="Response_reg"/>
    <property type="match status" value="1"/>
</dbReference>
<feature type="modified residue" description="4-aspartylphosphate" evidence="2">
    <location>
        <position position="54"/>
    </location>
</feature>
<proteinExistence type="predicted"/>
<dbReference type="InterPro" id="IPR001789">
    <property type="entry name" value="Sig_transdc_resp-reg_receiver"/>
</dbReference>
<dbReference type="InterPro" id="IPR011006">
    <property type="entry name" value="CheY-like_superfamily"/>
</dbReference>
<sequence length="201" mass="21445">MIRIMVAEDMRMLRETLVAVLALEDDLDVVASVDRGDTVVDAAMRTRPDVAVIDIDLPGQDGLTAAAELHERLPGCRTLVLTGLASPGHLRRALQAHARGFLLKHAPPQELIDAIRRIAAGDRVVDPQVALAALDAATNPLTAREVDVLRIAATGAEPAEIAGRLSLSTGTVRNYLTAAEMKLGARNRVDAIRIATEGGWL</sequence>
<keyword evidence="1" id="KW-0238">DNA-binding</keyword>
<dbReference type="InterPro" id="IPR039420">
    <property type="entry name" value="WalR-like"/>
</dbReference>
<dbReference type="GO" id="GO:0003677">
    <property type="term" value="F:DNA binding"/>
    <property type="evidence" value="ECO:0007669"/>
    <property type="project" value="UniProtKB-KW"/>
</dbReference>
<dbReference type="SMART" id="SM00448">
    <property type="entry name" value="REC"/>
    <property type="match status" value="1"/>
</dbReference>
<evidence type="ECO:0000256" key="2">
    <source>
        <dbReference type="PROSITE-ProRule" id="PRU00169"/>
    </source>
</evidence>
<keyword evidence="6" id="KW-1185">Reference proteome</keyword>
<dbReference type="InterPro" id="IPR016032">
    <property type="entry name" value="Sig_transdc_resp-reg_C-effctor"/>
</dbReference>
<dbReference type="Pfam" id="PF00196">
    <property type="entry name" value="GerE"/>
    <property type="match status" value="1"/>
</dbReference>
<evidence type="ECO:0000259" key="3">
    <source>
        <dbReference type="PROSITE" id="PS50043"/>
    </source>
</evidence>
<dbReference type="RefSeq" id="WP_184995908.1">
    <property type="nucleotide sequence ID" value="NZ_BOMK01000003.1"/>
</dbReference>
<dbReference type="SUPFAM" id="SSF52172">
    <property type="entry name" value="CheY-like"/>
    <property type="match status" value="1"/>
</dbReference>
<dbReference type="InterPro" id="IPR000792">
    <property type="entry name" value="Tscrpt_reg_LuxR_C"/>
</dbReference>
<gene>
    <name evidence="5" type="ORF">BJ971_005308</name>
</gene>
<dbReference type="Gene3D" id="3.40.50.2300">
    <property type="match status" value="1"/>
</dbReference>
<evidence type="ECO:0000256" key="1">
    <source>
        <dbReference type="ARBA" id="ARBA00023125"/>
    </source>
</evidence>
<dbReference type="SMART" id="SM00421">
    <property type="entry name" value="HTH_LUXR"/>
    <property type="match status" value="1"/>
</dbReference>
<dbReference type="PANTHER" id="PTHR43214">
    <property type="entry name" value="TWO-COMPONENT RESPONSE REGULATOR"/>
    <property type="match status" value="1"/>
</dbReference>
<comment type="caution">
    <text evidence="5">The sequence shown here is derived from an EMBL/GenBank/DDBJ whole genome shotgun (WGS) entry which is preliminary data.</text>
</comment>
<dbReference type="SUPFAM" id="SSF46894">
    <property type="entry name" value="C-terminal effector domain of the bipartite response regulators"/>
    <property type="match status" value="1"/>
</dbReference>
<name>A0A7W7MSH4_9ACTN</name>
<evidence type="ECO:0000313" key="6">
    <source>
        <dbReference type="Proteomes" id="UP000578112"/>
    </source>
</evidence>
<keyword evidence="2" id="KW-0597">Phosphoprotein</keyword>
<dbReference type="AlphaFoldDB" id="A0A7W7MSH4"/>
<organism evidence="5 6">
    <name type="scientific">Actinoplanes digitatis</name>
    <dbReference type="NCBI Taxonomy" id="1868"/>
    <lineage>
        <taxon>Bacteria</taxon>
        <taxon>Bacillati</taxon>
        <taxon>Actinomycetota</taxon>
        <taxon>Actinomycetes</taxon>
        <taxon>Micromonosporales</taxon>
        <taxon>Micromonosporaceae</taxon>
        <taxon>Actinoplanes</taxon>
    </lineage>
</organism>
<dbReference type="PROSITE" id="PS50043">
    <property type="entry name" value="HTH_LUXR_2"/>
    <property type="match status" value="1"/>
</dbReference>
<feature type="domain" description="HTH luxR-type" evidence="3">
    <location>
        <begin position="134"/>
        <end position="199"/>
    </location>
</feature>
<dbReference type="PRINTS" id="PR00038">
    <property type="entry name" value="HTHLUXR"/>
</dbReference>
<evidence type="ECO:0000259" key="4">
    <source>
        <dbReference type="PROSITE" id="PS50110"/>
    </source>
</evidence>
<dbReference type="Proteomes" id="UP000578112">
    <property type="component" value="Unassembled WGS sequence"/>
</dbReference>